<dbReference type="PANTHER" id="PTHR33434">
    <property type="entry name" value="DEGV DOMAIN-CONTAINING PROTEIN DR_1986-RELATED"/>
    <property type="match status" value="1"/>
</dbReference>
<dbReference type="PROSITE" id="PS51482">
    <property type="entry name" value="DEGV"/>
    <property type="match status" value="1"/>
</dbReference>
<dbReference type="GO" id="GO:0008289">
    <property type="term" value="F:lipid binding"/>
    <property type="evidence" value="ECO:0007669"/>
    <property type="project" value="UniProtKB-KW"/>
</dbReference>
<accession>A0A645BDP4</accession>
<dbReference type="Gene3D" id="3.30.1180.10">
    <property type="match status" value="1"/>
</dbReference>
<dbReference type="Pfam" id="PF02645">
    <property type="entry name" value="DegV"/>
    <property type="match status" value="1"/>
</dbReference>
<reference evidence="2" key="1">
    <citation type="submission" date="2019-08" db="EMBL/GenBank/DDBJ databases">
        <authorList>
            <person name="Kucharzyk K."/>
            <person name="Murdoch R.W."/>
            <person name="Higgins S."/>
            <person name="Loffler F."/>
        </authorList>
    </citation>
    <scope>NUCLEOTIDE SEQUENCE</scope>
</reference>
<dbReference type="PANTHER" id="PTHR33434:SF2">
    <property type="entry name" value="FATTY ACID-BINDING PROTEIN TM_1468"/>
    <property type="match status" value="1"/>
</dbReference>
<dbReference type="Gene3D" id="3.40.50.10170">
    <property type="match status" value="1"/>
</dbReference>
<dbReference type="SUPFAM" id="SSF82549">
    <property type="entry name" value="DAK1/DegV-like"/>
    <property type="match status" value="1"/>
</dbReference>
<dbReference type="InterPro" id="IPR043168">
    <property type="entry name" value="DegV_C"/>
</dbReference>
<dbReference type="InterPro" id="IPR003797">
    <property type="entry name" value="DegV"/>
</dbReference>
<organism evidence="2">
    <name type="scientific">bioreactor metagenome</name>
    <dbReference type="NCBI Taxonomy" id="1076179"/>
    <lineage>
        <taxon>unclassified sequences</taxon>
        <taxon>metagenomes</taxon>
        <taxon>ecological metagenomes</taxon>
    </lineage>
</organism>
<name>A0A645BDP4_9ZZZZ</name>
<comment type="caution">
    <text evidence="2">The sequence shown here is derived from an EMBL/GenBank/DDBJ whole genome shotgun (WGS) entry which is preliminary data.</text>
</comment>
<protein>
    <submittedName>
        <fullName evidence="2">Protein DegV</fullName>
    </submittedName>
</protein>
<proteinExistence type="predicted"/>
<evidence type="ECO:0000256" key="1">
    <source>
        <dbReference type="ARBA" id="ARBA00023121"/>
    </source>
</evidence>
<sequence>MIKIVADTTSNISPQDAEQLGIAMVPQIIVFGEKSYRDDNEITTEEFLSRLRNSPVLPKTAAPPPALYTPIFEQVAANKDTAIVITPSSDVSGTYRSATVAAQDFPLADIRIIDTRTIGPALGTLVIKAHEWAQKGLGADAIVSQIKKAINYNKIYFYVDTLEFLHKGGRIGGAQALVGSLLQVKPILVFREGTVNPFENQRTKRRALARIVELVKSECPNSKNAHIAIFQADAMADAVALREEFSSTMDVNDIEITKIPPAIIVHAGPGVVAVSFFTNFPKDL</sequence>
<dbReference type="NCBIfam" id="TIGR00762">
    <property type="entry name" value="DegV"/>
    <property type="match status" value="1"/>
</dbReference>
<gene>
    <name evidence="2" type="primary">degV_23</name>
    <name evidence="2" type="ORF">SDC9_110461</name>
</gene>
<dbReference type="InterPro" id="IPR050270">
    <property type="entry name" value="DegV_domain_contain"/>
</dbReference>
<evidence type="ECO:0000313" key="2">
    <source>
        <dbReference type="EMBL" id="MPM63580.1"/>
    </source>
</evidence>
<dbReference type="AlphaFoldDB" id="A0A645BDP4"/>
<keyword evidence="1" id="KW-0446">Lipid-binding</keyword>
<dbReference type="EMBL" id="VSSQ01019500">
    <property type="protein sequence ID" value="MPM63580.1"/>
    <property type="molecule type" value="Genomic_DNA"/>
</dbReference>